<feature type="compositionally biased region" description="Basic and acidic residues" evidence="1">
    <location>
        <begin position="1"/>
        <end position="10"/>
    </location>
</feature>
<proteinExistence type="predicted"/>
<dbReference type="EMBL" id="VSRR010028998">
    <property type="protein sequence ID" value="MPC69186.1"/>
    <property type="molecule type" value="Genomic_DNA"/>
</dbReference>
<evidence type="ECO:0000313" key="2">
    <source>
        <dbReference type="EMBL" id="MPC69186.1"/>
    </source>
</evidence>
<dbReference type="Proteomes" id="UP000324222">
    <property type="component" value="Unassembled WGS sequence"/>
</dbReference>
<accession>A0A5B7HGY7</accession>
<evidence type="ECO:0000256" key="1">
    <source>
        <dbReference type="SAM" id="MobiDB-lite"/>
    </source>
</evidence>
<dbReference type="AlphaFoldDB" id="A0A5B7HGY7"/>
<keyword evidence="3" id="KW-1185">Reference proteome</keyword>
<reference evidence="2 3" key="1">
    <citation type="submission" date="2019-05" db="EMBL/GenBank/DDBJ databases">
        <title>Another draft genome of Portunus trituberculatus and its Hox gene families provides insights of decapod evolution.</title>
        <authorList>
            <person name="Jeong J.-H."/>
            <person name="Song I."/>
            <person name="Kim S."/>
            <person name="Choi T."/>
            <person name="Kim D."/>
            <person name="Ryu S."/>
            <person name="Kim W."/>
        </authorList>
    </citation>
    <scope>NUCLEOTIDE SEQUENCE [LARGE SCALE GENOMIC DNA]</scope>
    <source>
        <tissue evidence="2">Muscle</tissue>
    </source>
</reference>
<comment type="caution">
    <text evidence="2">The sequence shown here is derived from an EMBL/GenBank/DDBJ whole genome shotgun (WGS) entry which is preliminary data.</text>
</comment>
<organism evidence="2 3">
    <name type="scientific">Portunus trituberculatus</name>
    <name type="common">Swimming crab</name>
    <name type="synonym">Neptunus trituberculatus</name>
    <dbReference type="NCBI Taxonomy" id="210409"/>
    <lineage>
        <taxon>Eukaryota</taxon>
        <taxon>Metazoa</taxon>
        <taxon>Ecdysozoa</taxon>
        <taxon>Arthropoda</taxon>
        <taxon>Crustacea</taxon>
        <taxon>Multicrustacea</taxon>
        <taxon>Malacostraca</taxon>
        <taxon>Eumalacostraca</taxon>
        <taxon>Eucarida</taxon>
        <taxon>Decapoda</taxon>
        <taxon>Pleocyemata</taxon>
        <taxon>Brachyura</taxon>
        <taxon>Eubrachyura</taxon>
        <taxon>Portunoidea</taxon>
        <taxon>Portunidae</taxon>
        <taxon>Portuninae</taxon>
        <taxon>Portunus</taxon>
    </lineage>
</organism>
<name>A0A5B7HGY7_PORTR</name>
<evidence type="ECO:0000313" key="3">
    <source>
        <dbReference type="Proteomes" id="UP000324222"/>
    </source>
</evidence>
<protein>
    <submittedName>
        <fullName evidence="2">Uncharacterized protein</fullName>
    </submittedName>
</protein>
<gene>
    <name evidence="2" type="ORF">E2C01_063401</name>
</gene>
<sequence length="86" mass="9661">MRQAGREEGGTMRQADSQAAGTMRQADRQRLAVAVRFVFPSYEYVTAPTTTTTTTTTITTTEVSSFHFLFFLCWSDANNLLEVRES</sequence>
<feature type="region of interest" description="Disordered" evidence="1">
    <location>
        <begin position="1"/>
        <end position="24"/>
    </location>
</feature>